<feature type="domain" description="Gliding motility-associated protein GldM second immunoglobulin-like" evidence="4">
    <location>
        <begin position="320"/>
        <end position="401"/>
    </location>
</feature>
<proteinExistence type="predicted"/>
<sequence length="510" mass="54707">MAGGKQTPRQKMIGILYLVLLGLVALNVSDSILEAFKNLTDSLNASTQNVQSGVDATYASFEATKLRDEPARAKPIYDKAKLASSYTNELEIYVAELKKLFEKEGGGYNEATGDISKRDNLDISPRLMINENRATELKKKINDTRSKLLDLLDEKERKSISFSLEAKDPPNRGGIKRSWEQSNFGDGIPLTAALTALAKIQADTKNAESEIVKRILGKMDIAVVNLDQFSAVAVAPTSYLIAGQSYTAEVFLTASDSKSSPDITVGGSRLQIKDGKGIYSVNTGKEGIFSWIGTVRVKQTDGSIKTYTTPEQKYQVSRPSVVVSPDKMNVFYVGVPNPVSVSAPGIPKENLSVTISGGSISGSNGKYTVNVTSPGSVAKVNVSANINGKVQNIGSSDFRVKRIPDPKAKFAGKTGGSLSSVIIKSQGSIFAILDQFDFDAKFAVTRFSLVIARPRADVVVLQATGNSFSPQMRAAIAAVTPGTRVIFDDIVAVGPDGTQRQLDPMAFKAN</sequence>
<dbReference type="Pfam" id="PF12080">
    <property type="entry name" value="GldM_4th"/>
    <property type="match status" value="1"/>
</dbReference>
<dbReference type="InterPro" id="IPR048405">
    <property type="entry name" value="GldM_Ig-like-1"/>
</dbReference>
<dbReference type="EMBL" id="FNHH01000015">
    <property type="protein sequence ID" value="SDM55112.1"/>
    <property type="molecule type" value="Genomic_DNA"/>
</dbReference>
<feature type="domain" description="Gliding motility-associated protein GldM first immunoglobulin-like" evidence="3">
    <location>
        <begin position="222"/>
        <end position="317"/>
    </location>
</feature>
<accession>A0A1G9U5H9</accession>
<dbReference type="STRING" id="990371.SAMN05421813_11554"/>
<dbReference type="Pfam" id="PF12081">
    <property type="entry name" value="GldM_1st"/>
    <property type="match status" value="1"/>
</dbReference>
<feature type="domain" description="Gliding motility-associated protein GldM N-terminal" evidence="2">
    <location>
        <begin position="32"/>
        <end position="217"/>
    </location>
</feature>
<gene>
    <name evidence="5" type="ORF">SAMN05421813_11554</name>
</gene>
<evidence type="ECO:0000259" key="1">
    <source>
        <dbReference type="Pfam" id="PF12080"/>
    </source>
</evidence>
<keyword evidence="6" id="KW-1185">Reference proteome</keyword>
<protein>
    <submittedName>
        <fullName evidence="5">Gliding motility-associated protein GldM</fullName>
    </submittedName>
</protein>
<dbReference type="AlphaFoldDB" id="A0A1G9U5H9"/>
<dbReference type="OrthoDB" id="1490890at2"/>
<evidence type="ECO:0000313" key="6">
    <source>
        <dbReference type="Proteomes" id="UP000199226"/>
    </source>
</evidence>
<evidence type="ECO:0000313" key="5">
    <source>
        <dbReference type="EMBL" id="SDM55112.1"/>
    </source>
</evidence>
<reference evidence="6" key="1">
    <citation type="submission" date="2016-10" db="EMBL/GenBank/DDBJ databases">
        <authorList>
            <person name="Varghese N."/>
            <person name="Submissions S."/>
        </authorList>
    </citation>
    <scope>NUCLEOTIDE SEQUENCE [LARGE SCALE GENOMIC DNA]</scope>
    <source>
        <strain evidence="6">DSM 24536</strain>
    </source>
</reference>
<evidence type="ECO:0000259" key="4">
    <source>
        <dbReference type="Pfam" id="PF21602"/>
    </source>
</evidence>
<dbReference type="InterPro" id="IPR022719">
    <property type="entry name" value="Motility-assoc_prot_GldM_C"/>
</dbReference>
<dbReference type="InterPro" id="IPR022720">
    <property type="entry name" value="Motility-assoc_prot_GldM_N"/>
</dbReference>
<organism evidence="5 6">
    <name type="scientific">Daejeonella rubra</name>
    <dbReference type="NCBI Taxonomy" id="990371"/>
    <lineage>
        <taxon>Bacteria</taxon>
        <taxon>Pseudomonadati</taxon>
        <taxon>Bacteroidota</taxon>
        <taxon>Sphingobacteriia</taxon>
        <taxon>Sphingobacteriales</taxon>
        <taxon>Sphingobacteriaceae</taxon>
        <taxon>Daejeonella</taxon>
    </lineage>
</organism>
<dbReference type="RefSeq" id="WP_090704983.1">
    <property type="nucleotide sequence ID" value="NZ_FNHH01000015.1"/>
</dbReference>
<dbReference type="NCBIfam" id="TIGR03517">
    <property type="entry name" value="GldM_gliding"/>
    <property type="match status" value="1"/>
</dbReference>
<dbReference type="Pfam" id="PF21602">
    <property type="entry name" value="GldM_3rd"/>
    <property type="match status" value="1"/>
</dbReference>
<dbReference type="InterPro" id="IPR019859">
    <property type="entry name" value="Motility-assoc_prot_GldM"/>
</dbReference>
<evidence type="ECO:0000259" key="2">
    <source>
        <dbReference type="Pfam" id="PF12081"/>
    </source>
</evidence>
<name>A0A1G9U5H9_9SPHI</name>
<dbReference type="Pfam" id="PF21601">
    <property type="entry name" value="GldM_2nd"/>
    <property type="match status" value="1"/>
</dbReference>
<evidence type="ECO:0000259" key="3">
    <source>
        <dbReference type="Pfam" id="PF21601"/>
    </source>
</evidence>
<dbReference type="InterPro" id="IPR048406">
    <property type="entry name" value="GldM_Ig-like-2"/>
</dbReference>
<dbReference type="Proteomes" id="UP000199226">
    <property type="component" value="Unassembled WGS sequence"/>
</dbReference>
<feature type="domain" description="Gliding motility-associated protein GldM C-terminal" evidence="1">
    <location>
        <begin position="404"/>
        <end position="509"/>
    </location>
</feature>